<feature type="compositionally biased region" description="Basic and acidic residues" evidence="1">
    <location>
        <begin position="1"/>
        <end position="11"/>
    </location>
</feature>
<feature type="region of interest" description="Disordered" evidence="1">
    <location>
        <begin position="1"/>
        <end position="25"/>
    </location>
</feature>
<evidence type="ECO:0000313" key="2">
    <source>
        <dbReference type="EMBL" id="RAU23978.1"/>
    </source>
</evidence>
<evidence type="ECO:0000313" key="3">
    <source>
        <dbReference type="Proteomes" id="UP000251075"/>
    </source>
</evidence>
<dbReference type="EMBL" id="PGTO01000001">
    <property type="protein sequence ID" value="RAU23978.1"/>
    <property type="molecule type" value="Genomic_DNA"/>
</dbReference>
<dbReference type="Proteomes" id="UP000251075">
    <property type="component" value="Unassembled WGS sequence"/>
</dbReference>
<evidence type="ECO:0000256" key="1">
    <source>
        <dbReference type="SAM" id="MobiDB-lite"/>
    </source>
</evidence>
<name>A0A364P3Q7_9PROT</name>
<dbReference type="RefSeq" id="WP_112142211.1">
    <property type="nucleotide sequence ID" value="NZ_PGTO01000001.1"/>
</dbReference>
<dbReference type="OrthoDB" id="9975274at2"/>
<dbReference type="AlphaFoldDB" id="A0A364P3Q7"/>
<protein>
    <submittedName>
        <fullName evidence="2">Uncharacterized protein</fullName>
    </submittedName>
</protein>
<keyword evidence="3" id="KW-1185">Reference proteome</keyword>
<sequence>MDSGGKSDSKKGNFMARNLPDGSTWAPVDGEALQQLIKDTIESGLVRSTPPNKGYSFEEACEVFVAEPKKAIDIVTIVPEVSG</sequence>
<proteinExistence type="predicted"/>
<accession>A0A364P3Q7</accession>
<gene>
    <name evidence="2" type="ORF">CU669_02615</name>
</gene>
<comment type="caution">
    <text evidence="2">The sequence shown here is derived from an EMBL/GenBank/DDBJ whole genome shotgun (WGS) entry which is preliminary data.</text>
</comment>
<reference evidence="2 3" key="1">
    <citation type="submission" date="2017-11" db="EMBL/GenBank/DDBJ databases">
        <title>Draft genome sequence of magnetotactic bacterium Magnetospirillum kuznetsovii LBB-42.</title>
        <authorList>
            <person name="Grouzdev D.S."/>
            <person name="Rysina M.S."/>
            <person name="Baslerov R.V."/>
            <person name="Koziaeva V."/>
        </authorList>
    </citation>
    <scope>NUCLEOTIDE SEQUENCE [LARGE SCALE GENOMIC DNA]</scope>
    <source>
        <strain evidence="2 3">LBB-42</strain>
    </source>
</reference>
<organism evidence="2 3">
    <name type="scientific">Paramagnetospirillum kuznetsovii</name>
    <dbReference type="NCBI Taxonomy" id="2053833"/>
    <lineage>
        <taxon>Bacteria</taxon>
        <taxon>Pseudomonadati</taxon>
        <taxon>Pseudomonadota</taxon>
        <taxon>Alphaproteobacteria</taxon>
        <taxon>Rhodospirillales</taxon>
        <taxon>Magnetospirillaceae</taxon>
        <taxon>Paramagnetospirillum</taxon>
    </lineage>
</organism>